<evidence type="ECO:0000313" key="2">
    <source>
        <dbReference type="EMBL" id="KAK0742849.1"/>
    </source>
</evidence>
<keyword evidence="3" id="KW-1185">Reference proteome</keyword>
<sequence length="251" mass="27344">MNHHDSDLLDAFRGAALSVTKLYKTASQHLAKARADGYQDCLEDLILFLDKESFSTSAEDAARIRRWAAERQEGRETISQSLESEDEVDNKPDAASSPVVTRASIPPQPATTRYEVHMKDHSPPAPASAPPTVAPIAEVPPIVVPSRDVFTFQSTVPYPPYPQDISLDGLDLSDSQSHAPTSRHAPTTTNTSTPTSTTRHPRGRNGRAPPRGTAARMSGQKRKVNLDEIFDLSSLGHGKDVFGNGKRSRLN</sequence>
<comment type="caution">
    <text evidence="2">The sequence shown here is derived from an EMBL/GenBank/DDBJ whole genome shotgun (WGS) entry which is preliminary data.</text>
</comment>
<reference evidence="2" key="1">
    <citation type="submission" date="2023-06" db="EMBL/GenBank/DDBJ databases">
        <title>Genome-scale phylogeny and comparative genomics of the fungal order Sordariales.</title>
        <authorList>
            <consortium name="Lawrence Berkeley National Laboratory"/>
            <person name="Hensen N."/>
            <person name="Bonometti L."/>
            <person name="Westerberg I."/>
            <person name="Brannstrom I.O."/>
            <person name="Guillou S."/>
            <person name="Cros-Aarteil S."/>
            <person name="Calhoun S."/>
            <person name="Haridas S."/>
            <person name="Kuo A."/>
            <person name="Mondo S."/>
            <person name="Pangilinan J."/>
            <person name="Riley R."/>
            <person name="LaButti K."/>
            <person name="Andreopoulos B."/>
            <person name="Lipzen A."/>
            <person name="Chen C."/>
            <person name="Yanf M."/>
            <person name="Daum C."/>
            <person name="Ng V."/>
            <person name="Clum A."/>
            <person name="Steindorff A."/>
            <person name="Ohm R."/>
            <person name="Martin F."/>
            <person name="Silar P."/>
            <person name="Natvig D."/>
            <person name="Lalanne C."/>
            <person name="Gautier V."/>
            <person name="Ament-velasquez S.L."/>
            <person name="Kruys A."/>
            <person name="Hutchinson M.I."/>
            <person name="Powell A.J."/>
            <person name="Barry K."/>
            <person name="Miller A.N."/>
            <person name="Grigoriev I.V."/>
            <person name="Debuchy R."/>
            <person name="Gladieux P."/>
            <person name="Thoren M.H."/>
            <person name="Johannesson H."/>
        </authorList>
    </citation>
    <scope>NUCLEOTIDE SEQUENCE</scope>
    <source>
        <strain evidence="2">SMH3187-1</strain>
    </source>
</reference>
<protein>
    <submittedName>
        <fullName evidence="2">Uncharacterized protein</fullName>
    </submittedName>
</protein>
<dbReference type="AlphaFoldDB" id="A0AA40EP02"/>
<feature type="region of interest" description="Disordered" evidence="1">
    <location>
        <begin position="75"/>
        <end position="107"/>
    </location>
</feature>
<feature type="region of interest" description="Disordered" evidence="1">
    <location>
        <begin position="163"/>
        <end position="222"/>
    </location>
</feature>
<evidence type="ECO:0000256" key="1">
    <source>
        <dbReference type="SAM" id="MobiDB-lite"/>
    </source>
</evidence>
<organism evidence="2 3">
    <name type="scientific">Schizothecium vesticola</name>
    <dbReference type="NCBI Taxonomy" id="314040"/>
    <lineage>
        <taxon>Eukaryota</taxon>
        <taxon>Fungi</taxon>
        <taxon>Dikarya</taxon>
        <taxon>Ascomycota</taxon>
        <taxon>Pezizomycotina</taxon>
        <taxon>Sordariomycetes</taxon>
        <taxon>Sordariomycetidae</taxon>
        <taxon>Sordariales</taxon>
        <taxon>Schizotheciaceae</taxon>
        <taxon>Schizothecium</taxon>
    </lineage>
</organism>
<feature type="compositionally biased region" description="Low complexity" evidence="1">
    <location>
        <begin position="206"/>
        <end position="216"/>
    </location>
</feature>
<dbReference type="PANTHER" id="PTHR38645:SF1">
    <property type="entry name" value="YALI0F12243P"/>
    <property type="match status" value="1"/>
</dbReference>
<proteinExistence type="predicted"/>
<accession>A0AA40EP02</accession>
<feature type="compositionally biased region" description="Low complexity" evidence="1">
    <location>
        <begin position="166"/>
        <end position="198"/>
    </location>
</feature>
<dbReference type="PANTHER" id="PTHR38645">
    <property type="entry name" value="CHROMOSOME 9, WHOLE GENOME SHOTGUN SEQUENCE"/>
    <property type="match status" value="1"/>
</dbReference>
<dbReference type="Proteomes" id="UP001172155">
    <property type="component" value="Unassembled WGS sequence"/>
</dbReference>
<evidence type="ECO:0000313" key="3">
    <source>
        <dbReference type="Proteomes" id="UP001172155"/>
    </source>
</evidence>
<name>A0AA40EP02_9PEZI</name>
<dbReference type="EMBL" id="JAUKUD010000005">
    <property type="protein sequence ID" value="KAK0742849.1"/>
    <property type="molecule type" value="Genomic_DNA"/>
</dbReference>
<gene>
    <name evidence="2" type="ORF">B0T18DRAFT_328739</name>
</gene>